<reference evidence="1 2" key="1">
    <citation type="journal article" date="2014" name="J. Biotechnol.">
        <title>Complete genome sequence of the actinobacterium Amycolatopsis japonica MG417-CF17(T) (=DSM 44213T) producing (S,S)-N,N'-ethylenediaminedisuccinic acid.</title>
        <authorList>
            <person name="Stegmann E."/>
            <person name="Albersmeier A."/>
            <person name="Spohn M."/>
            <person name="Gert H."/>
            <person name="Weber T."/>
            <person name="Wohlleben W."/>
            <person name="Kalinowski J."/>
            <person name="Ruckert C."/>
        </authorList>
    </citation>
    <scope>NUCLEOTIDE SEQUENCE [LARGE SCALE GENOMIC DNA]</scope>
    <source>
        <strain evidence="2">MG417-CF17 (DSM 44213)</strain>
    </source>
</reference>
<evidence type="ECO:0000313" key="1">
    <source>
        <dbReference type="EMBL" id="AIG78444.1"/>
    </source>
</evidence>
<sequence length="71" mass="7909">MTHSLERLESGTVLVFHDEERIGHYWPDPLSGGFAAFKSSAQSHRPIARPKSERACILSITDGAWDGEGWI</sequence>
<dbReference type="Proteomes" id="UP000028492">
    <property type="component" value="Chromosome"/>
</dbReference>
<dbReference type="EMBL" id="CP008953">
    <property type="protein sequence ID" value="AIG78444.1"/>
    <property type="molecule type" value="Genomic_DNA"/>
</dbReference>
<organism evidence="1 2">
    <name type="scientific">Amycolatopsis japonica</name>
    <dbReference type="NCBI Taxonomy" id="208439"/>
    <lineage>
        <taxon>Bacteria</taxon>
        <taxon>Bacillati</taxon>
        <taxon>Actinomycetota</taxon>
        <taxon>Actinomycetes</taxon>
        <taxon>Pseudonocardiales</taxon>
        <taxon>Pseudonocardiaceae</taxon>
        <taxon>Amycolatopsis</taxon>
        <taxon>Amycolatopsis japonica group</taxon>
    </lineage>
</organism>
<name>A0A075V1H1_9PSEU</name>
<dbReference type="HOGENOM" id="CLU_2731082_0_0_11"/>
<protein>
    <submittedName>
        <fullName evidence="1">Uncharacterized protein</fullName>
    </submittedName>
</protein>
<dbReference type="AlphaFoldDB" id="A0A075V1H1"/>
<proteinExistence type="predicted"/>
<accession>A0A075V1H1</accession>
<evidence type="ECO:0000313" key="2">
    <source>
        <dbReference type="Proteomes" id="UP000028492"/>
    </source>
</evidence>
<dbReference type="STRING" id="208439.AJAP_28025"/>
<keyword evidence="2" id="KW-1185">Reference proteome</keyword>
<gene>
    <name evidence="1" type="ORF">AJAP_28025</name>
</gene>
<dbReference type="KEGG" id="aja:AJAP_28025"/>